<dbReference type="HOGENOM" id="CLU_2524800_0_0_11"/>
<dbReference type="Proteomes" id="UP000000214">
    <property type="component" value="Chromosome"/>
</dbReference>
<name>K7RRL3_ACIA4</name>
<sequence length="84" mass="9342">MCHRVGESVVLRLEDPLGRRDAAGRLIPHDFVMLSPTLGLVDSVDDGLRTIWPTVSDVYAQVWEDPAPPTAERIRAVFQERSTG</sequence>
<dbReference type="STRING" id="1171373.PACID_11520"/>
<dbReference type="AlphaFoldDB" id="K7RRL3"/>
<organism evidence="1 2">
    <name type="scientific">Acidipropionibacterium acidipropionici (strain ATCC 4875 / DSM 20272 / JCM 6432 / NBRC 12425 / NCIMB 8070 / 4)</name>
    <name type="common">Propionibacterium acidipropionici</name>
    <dbReference type="NCBI Taxonomy" id="1171373"/>
    <lineage>
        <taxon>Bacteria</taxon>
        <taxon>Bacillati</taxon>
        <taxon>Actinomycetota</taxon>
        <taxon>Actinomycetes</taxon>
        <taxon>Propionibacteriales</taxon>
        <taxon>Propionibacteriaceae</taxon>
        <taxon>Acidipropionibacterium</taxon>
    </lineage>
</organism>
<dbReference type="PATRIC" id="fig|1171373.8.peg.1149"/>
<accession>K7RRL3</accession>
<proteinExistence type="predicted"/>
<evidence type="ECO:0000313" key="1">
    <source>
        <dbReference type="EMBL" id="AFV88976.1"/>
    </source>
</evidence>
<reference evidence="1 2" key="1">
    <citation type="journal article" date="2012" name="BMC Genomics">
        <title>The genome sequence of Propionibacterium acidipropionici provides insights into its biotechnological and industrial potential.</title>
        <authorList>
            <person name="Parizzi L.P."/>
            <person name="Grassi M.C."/>
            <person name="Llerena L.A."/>
            <person name="Carazzolle M.F."/>
            <person name="Queiroz V.L."/>
            <person name="Lunardi I."/>
            <person name="Zeidler A.F."/>
            <person name="Teixeira P.J."/>
            <person name="Mieczkowski P."/>
            <person name="Rincones J."/>
            <person name="Pereira G.A."/>
        </authorList>
    </citation>
    <scope>NUCLEOTIDE SEQUENCE [LARGE SCALE GENOMIC DNA]</scope>
    <source>
        <strain evidence="2">ATCC 4875 / DSM 20272 / JCM 6432 / NBRC 12425 / NCIMB 8070</strain>
    </source>
</reference>
<dbReference type="KEGG" id="pbo:PACID_11520"/>
<gene>
    <name evidence="1" type="ordered locus">PACID_11520</name>
</gene>
<protein>
    <submittedName>
        <fullName evidence="1">Uncharacterized protein</fullName>
    </submittedName>
</protein>
<dbReference type="EMBL" id="CP003493">
    <property type="protein sequence ID" value="AFV88976.1"/>
    <property type="molecule type" value="Genomic_DNA"/>
</dbReference>
<evidence type="ECO:0000313" key="2">
    <source>
        <dbReference type="Proteomes" id="UP000000214"/>
    </source>
</evidence>
<dbReference type="eggNOG" id="ENOG50341ID">
    <property type="taxonomic scope" value="Bacteria"/>
</dbReference>